<reference evidence="2" key="2">
    <citation type="submission" date="2020-05" db="UniProtKB">
        <authorList>
            <consortium name="EnsemblMetazoa"/>
        </authorList>
    </citation>
    <scope>IDENTIFICATION</scope>
    <source>
        <strain evidence="2">IAEA</strain>
    </source>
</reference>
<accession>A0A1B0B415</accession>
<proteinExistence type="predicted"/>
<reference evidence="3" key="1">
    <citation type="submission" date="2015-01" db="EMBL/GenBank/DDBJ databases">
        <authorList>
            <person name="Aksoy S."/>
            <person name="Warren W."/>
            <person name="Wilson R.K."/>
        </authorList>
    </citation>
    <scope>NUCLEOTIDE SEQUENCE [LARGE SCALE GENOMIC DNA]</scope>
    <source>
        <strain evidence="3">IAEA</strain>
    </source>
</reference>
<protein>
    <submittedName>
        <fullName evidence="2">Uncharacterized protein</fullName>
    </submittedName>
</protein>
<dbReference type="Proteomes" id="UP000092460">
    <property type="component" value="Unassembled WGS sequence"/>
</dbReference>
<feature type="region of interest" description="Disordered" evidence="1">
    <location>
        <begin position="150"/>
        <end position="178"/>
    </location>
</feature>
<evidence type="ECO:0000313" key="3">
    <source>
        <dbReference type="Proteomes" id="UP000092460"/>
    </source>
</evidence>
<keyword evidence="3" id="KW-1185">Reference proteome</keyword>
<evidence type="ECO:0000256" key="1">
    <source>
        <dbReference type="SAM" id="MobiDB-lite"/>
    </source>
</evidence>
<sequence length="194" mass="21066">MSEAHRLVAINEMTKLMQPYGAVKGTLEMVHNICILNPYKILHLSGYIDNIVGMFIRSVLIGNSHIYFRAVVKVRYNTKLISVVGADLRTGTRSGTCSHETLDVYEIMPVLQTNVLPAYPASCASSKENDNQAGQVCMNYEEPYLITIQNTLSDGDDGDGDGDGDGDSDGDGDTDCDCDDHACDVDNDDVAVHG</sequence>
<feature type="compositionally biased region" description="Acidic residues" evidence="1">
    <location>
        <begin position="154"/>
        <end position="178"/>
    </location>
</feature>
<name>A0A1B0B415_9MUSC</name>
<dbReference type="VEuPathDB" id="VectorBase:GPPI018163"/>
<dbReference type="AlphaFoldDB" id="A0A1B0B415"/>
<dbReference type="EnsemblMetazoa" id="GPPI018163-RA">
    <property type="protein sequence ID" value="GPPI018163-PA"/>
    <property type="gene ID" value="GPPI018163"/>
</dbReference>
<organism evidence="2 3">
    <name type="scientific">Glossina palpalis gambiensis</name>
    <dbReference type="NCBI Taxonomy" id="67801"/>
    <lineage>
        <taxon>Eukaryota</taxon>
        <taxon>Metazoa</taxon>
        <taxon>Ecdysozoa</taxon>
        <taxon>Arthropoda</taxon>
        <taxon>Hexapoda</taxon>
        <taxon>Insecta</taxon>
        <taxon>Pterygota</taxon>
        <taxon>Neoptera</taxon>
        <taxon>Endopterygota</taxon>
        <taxon>Diptera</taxon>
        <taxon>Brachycera</taxon>
        <taxon>Muscomorpha</taxon>
        <taxon>Hippoboscoidea</taxon>
        <taxon>Glossinidae</taxon>
        <taxon>Glossina</taxon>
    </lineage>
</organism>
<evidence type="ECO:0000313" key="2">
    <source>
        <dbReference type="EnsemblMetazoa" id="GPPI018163-PA"/>
    </source>
</evidence>
<dbReference type="EMBL" id="JXJN01008144">
    <property type="status" value="NOT_ANNOTATED_CDS"/>
    <property type="molecule type" value="Genomic_DNA"/>
</dbReference>